<dbReference type="RefSeq" id="WP_186996152.1">
    <property type="nucleotide sequence ID" value="NZ_JACOQK010000001.1"/>
</dbReference>
<feature type="transmembrane region" description="Helical" evidence="1">
    <location>
        <begin position="71"/>
        <end position="92"/>
    </location>
</feature>
<evidence type="ECO:0000313" key="2">
    <source>
        <dbReference type="EMBL" id="MBC5786989.1"/>
    </source>
</evidence>
<organism evidence="2 3">
    <name type="scientific">Clostridium facile</name>
    <dbReference type="NCBI Taxonomy" id="2763035"/>
    <lineage>
        <taxon>Bacteria</taxon>
        <taxon>Bacillati</taxon>
        <taxon>Bacillota</taxon>
        <taxon>Clostridia</taxon>
        <taxon>Eubacteriales</taxon>
        <taxon>Clostridiaceae</taxon>
        <taxon>Clostridium</taxon>
    </lineage>
</organism>
<feature type="transmembrane region" description="Helical" evidence="1">
    <location>
        <begin position="7"/>
        <end position="28"/>
    </location>
</feature>
<accession>A0ABR7IPK2</accession>
<dbReference type="EMBL" id="JACOQK010000001">
    <property type="protein sequence ID" value="MBC5786989.1"/>
    <property type="molecule type" value="Genomic_DNA"/>
</dbReference>
<feature type="transmembrane region" description="Helical" evidence="1">
    <location>
        <begin position="34"/>
        <end position="51"/>
    </location>
</feature>
<dbReference type="Pfam" id="PF13346">
    <property type="entry name" value="ABC2_membrane_5"/>
    <property type="match status" value="1"/>
</dbReference>
<evidence type="ECO:0000256" key="1">
    <source>
        <dbReference type="SAM" id="Phobius"/>
    </source>
</evidence>
<keyword evidence="1" id="KW-0812">Transmembrane</keyword>
<protein>
    <submittedName>
        <fullName evidence="2">ABC-2 transporter permease</fullName>
    </submittedName>
</protein>
<keyword evidence="1" id="KW-0472">Membrane</keyword>
<keyword evidence="3" id="KW-1185">Reference proteome</keyword>
<reference evidence="2 3" key="1">
    <citation type="submission" date="2020-08" db="EMBL/GenBank/DDBJ databases">
        <title>Genome public.</title>
        <authorList>
            <person name="Liu C."/>
            <person name="Sun Q."/>
        </authorList>
    </citation>
    <scope>NUCLEOTIDE SEQUENCE [LARGE SCALE GENOMIC DNA]</scope>
    <source>
        <strain evidence="2 3">NSJ-27</strain>
    </source>
</reference>
<feature type="transmembrane region" description="Helical" evidence="1">
    <location>
        <begin position="178"/>
        <end position="200"/>
    </location>
</feature>
<name>A0ABR7IPK2_9CLOT</name>
<dbReference type="Proteomes" id="UP000649151">
    <property type="component" value="Unassembled WGS sequence"/>
</dbReference>
<dbReference type="PROSITE" id="PS51257">
    <property type="entry name" value="PROKAR_LIPOPROTEIN"/>
    <property type="match status" value="1"/>
</dbReference>
<comment type="caution">
    <text evidence="2">The sequence shown here is derived from an EMBL/GenBank/DDBJ whole genome shotgun (WGS) entry which is preliminary data.</text>
</comment>
<keyword evidence="1" id="KW-1133">Transmembrane helix</keyword>
<evidence type="ECO:0000313" key="3">
    <source>
        <dbReference type="Proteomes" id="UP000649151"/>
    </source>
</evidence>
<gene>
    <name evidence="2" type="ORF">H8Z77_02985</name>
</gene>
<sequence length="212" mass="24058">MKLLYKELVLAAHPTSLIFALLGCLVIVPSYPYTVIFMFGCLAPYITFLYARETNDIWYTVILPVTKREVVMGKCMLILSIQLFQLLISIPFVFLRNAVGMPNNVVGMDATIAWYGFGLIIYAIFDFIFFTSYYKSGYKAGKSFVIAALPMVLLMIAVETSAHIPIFSWLDSYALQDLLLQTPILMIGILCYVVSLFFAYRISAKRFEKVDL</sequence>
<feature type="transmembrane region" description="Helical" evidence="1">
    <location>
        <begin position="144"/>
        <end position="166"/>
    </location>
</feature>
<proteinExistence type="predicted"/>
<feature type="transmembrane region" description="Helical" evidence="1">
    <location>
        <begin position="112"/>
        <end position="132"/>
    </location>
</feature>
<dbReference type="InterPro" id="IPR025699">
    <property type="entry name" value="ABC2_memb-like"/>
</dbReference>